<evidence type="ECO:0000313" key="2">
    <source>
        <dbReference type="Proteomes" id="UP001212821"/>
    </source>
</evidence>
<dbReference type="RefSeq" id="WP_270147952.1">
    <property type="nucleotide sequence ID" value="NZ_CP115450.1"/>
</dbReference>
<accession>A0ABY7QAB5</accession>
<dbReference type="EMBL" id="CP115450">
    <property type="protein sequence ID" value="WBP89572.1"/>
    <property type="molecule type" value="Genomic_DNA"/>
</dbReference>
<proteinExistence type="predicted"/>
<evidence type="ECO:0000313" key="1">
    <source>
        <dbReference type="EMBL" id="WBP89572.1"/>
    </source>
</evidence>
<sequence>MSTYSDLRRDSFQGLETLATAFEGLVRNWKFSSELTGDVITPLQGSNWNGDAAESAAPAVTKARNELDAAFEEASAIAKALREAHTELAASRADLDAALKKAADHSLTVDANGVNVSWPAPASEVEKNDPSYEQTYRRLAQEVGVDISKAVARAEAADAAAATALGGATGTDRTAFRPSSGPEEQGKQAADLLKLAGNISDAQLDQLNKLLKDHANDPQFTTAFYNRLGPDGFLKYYGQLATVSTYKDGNKRPQAIADLQKNLGLALASATDSHNLPHLSDEWEAGLRKAGYARQDIWPPNTSPHNLNPFGYQILSNILRNGTYDSHFLNPIAEHVTQLSLGPGQWTSDRWSPDEFRYLKFLGLPAGAGEGGFNPMGGVLDALAHNPEASVKFFHGPTTLYNLDGTVKGFSWDNHYIKDLARPGEDSPLRDTWPGHDVMHDHAGKSTVLSFGNALEAGVTGRPFGSQDQLAPHTGEQAAMMQTVVDVFGSKEGPKSLRPGGEFAGIAPSLGHMAAAYMGDVQGALSPDDKALPRYGTPANLDSGNTAKLLGALGRNPEAFGAIAQAQQAYTTAHIQDVITHRADYGAHSDAAVHNAAHAGGEVAGIITAARTQEIVHDARAQTEAYNHALDENAVWGKSVWLMTGGEVVKGIPIVGPGISEPVKHFIDDLAHNYHIEANFADPATISQMDGASAAAAAAKTAVVNAAQGTGLSDTEIEAMAADTANQVRYAHTNGSTLFTTAIND</sequence>
<keyword evidence="2" id="KW-1185">Reference proteome</keyword>
<gene>
    <name evidence="1" type="ORF">O1G21_29510</name>
</gene>
<name>A0ABY7QAB5_9ACTN</name>
<organism evidence="1 2">
    <name type="scientific">Kitasatospora cathayae</name>
    <dbReference type="NCBI Taxonomy" id="3004092"/>
    <lineage>
        <taxon>Bacteria</taxon>
        <taxon>Bacillati</taxon>
        <taxon>Actinomycetota</taxon>
        <taxon>Actinomycetes</taxon>
        <taxon>Kitasatosporales</taxon>
        <taxon>Streptomycetaceae</taxon>
        <taxon>Kitasatospora</taxon>
    </lineage>
</organism>
<protein>
    <submittedName>
        <fullName evidence="1">Uncharacterized protein</fullName>
    </submittedName>
</protein>
<dbReference type="Proteomes" id="UP001212821">
    <property type="component" value="Chromosome"/>
</dbReference>
<reference evidence="2" key="1">
    <citation type="submission" date="2022-12" db="EMBL/GenBank/DDBJ databases">
        <authorList>
            <person name="Mo P."/>
        </authorList>
    </citation>
    <scope>NUCLEOTIDE SEQUENCE [LARGE SCALE GENOMIC DNA]</scope>
    <source>
        <strain evidence="2">HUAS 3-15</strain>
    </source>
</reference>